<dbReference type="GO" id="GO:0005829">
    <property type="term" value="C:cytosol"/>
    <property type="evidence" value="ECO:0007669"/>
    <property type="project" value="TreeGrafter"/>
</dbReference>
<dbReference type="GO" id="GO:0046872">
    <property type="term" value="F:metal ion binding"/>
    <property type="evidence" value="ECO:0007669"/>
    <property type="project" value="UniProtKB-KW"/>
</dbReference>
<dbReference type="Gene3D" id="3.40.225.10">
    <property type="entry name" value="Class II aldolase/adducin N-terminal domain"/>
    <property type="match status" value="2"/>
</dbReference>
<dbReference type="GO" id="GO:0016832">
    <property type="term" value="F:aldehyde-lyase activity"/>
    <property type="evidence" value="ECO:0007669"/>
    <property type="project" value="TreeGrafter"/>
</dbReference>
<reference evidence="4 5" key="1">
    <citation type="submission" date="2016-10" db="EMBL/GenBank/DDBJ databases">
        <authorList>
            <person name="de Groot N.N."/>
        </authorList>
    </citation>
    <scope>NUCLEOTIDE SEQUENCE [LARGE SCALE GENOMIC DNA]</scope>
    <source>
        <strain evidence="4 5">AR40</strain>
    </source>
</reference>
<keyword evidence="2" id="KW-0456">Lyase</keyword>
<dbReference type="InterPro" id="IPR036409">
    <property type="entry name" value="Aldolase_II/adducin_N_sf"/>
</dbReference>
<feature type="domain" description="Class II aldolase/adducin N-terminal" evidence="3">
    <location>
        <begin position="5"/>
        <end position="181"/>
    </location>
</feature>
<dbReference type="PANTHER" id="PTHR22789">
    <property type="entry name" value="FUCULOSE PHOSPHATE ALDOLASE"/>
    <property type="match status" value="1"/>
</dbReference>
<sequence>MDPRQEIINIGKQLHDQGLLVRTWGNISCRLDKDRILITPSGIQYEDLTPEMIAEVNLGDLSWEGKCKPSSELLVHVACYNARSDIRFIIHTHQVFATVAGSLGVKEIRAMVDGDDVRIPCAPYALPGTRKLADNVKKTIQKYKSANGIVMSNHGTICMGTISDEALECAMEMEEASRLFLHGYCHMDIESEFIEGFSSHINSGSIIYDKPDTPYRIKRMHEEIYAKRPDVRYIVHNKSQACKIVSRRATHMKPLLDDFAQLVGTSVRIPINHHGHDGKRIIVKKNVNAVFSLDDGAFCLGQTKDDAYATALVLDKACIAQIAASRYGSANFLSYRDCLKMNRHYRNSYSKLAKR</sequence>
<dbReference type="PANTHER" id="PTHR22789:SF0">
    <property type="entry name" value="3-OXO-TETRONATE 4-PHOSPHATE DECARBOXYLASE-RELATED"/>
    <property type="match status" value="1"/>
</dbReference>
<accession>A0A1H9UYF1</accession>
<organism evidence="4 5">
    <name type="scientific">Butyrivibrio fibrisolvens</name>
    <dbReference type="NCBI Taxonomy" id="831"/>
    <lineage>
        <taxon>Bacteria</taxon>
        <taxon>Bacillati</taxon>
        <taxon>Bacillota</taxon>
        <taxon>Clostridia</taxon>
        <taxon>Lachnospirales</taxon>
        <taxon>Lachnospiraceae</taxon>
        <taxon>Butyrivibrio</taxon>
    </lineage>
</organism>
<dbReference type="InterPro" id="IPR001303">
    <property type="entry name" value="Aldolase_II/adducin_N"/>
</dbReference>
<gene>
    <name evidence="4" type="ORF">SAMN04487884_12044</name>
</gene>
<dbReference type="OrthoDB" id="9794581at2"/>
<dbReference type="InterPro" id="IPR050197">
    <property type="entry name" value="Aldolase_class_II_sugar_metab"/>
</dbReference>
<evidence type="ECO:0000256" key="2">
    <source>
        <dbReference type="ARBA" id="ARBA00023239"/>
    </source>
</evidence>
<evidence type="ECO:0000313" key="4">
    <source>
        <dbReference type="EMBL" id="SES14456.1"/>
    </source>
</evidence>
<dbReference type="GO" id="GO:0019323">
    <property type="term" value="P:pentose catabolic process"/>
    <property type="evidence" value="ECO:0007669"/>
    <property type="project" value="TreeGrafter"/>
</dbReference>
<protein>
    <submittedName>
        <fullName evidence="4">L-fuculose-phosphate aldolase</fullName>
    </submittedName>
</protein>
<dbReference type="Proteomes" id="UP000182584">
    <property type="component" value="Unassembled WGS sequence"/>
</dbReference>
<dbReference type="SUPFAM" id="SSF53639">
    <property type="entry name" value="AraD/HMP-PK domain-like"/>
    <property type="match status" value="2"/>
</dbReference>
<evidence type="ECO:0000259" key="3">
    <source>
        <dbReference type="SMART" id="SM01007"/>
    </source>
</evidence>
<dbReference type="RefSeq" id="WP_074757312.1">
    <property type="nucleotide sequence ID" value="NZ_FOGJ01000020.1"/>
</dbReference>
<name>A0A1H9UYF1_BUTFI</name>
<dbReference type="EMBL" id="FOGJ01000020">
    <property type="protein sequence ID" value="SES14456.1"/>
    <property type="molecule type" value="Genomic_DNA"/>
</dbReference>
<dbReference type="eggNOG" id="COG0235">
    <property type="taxonomic scope" value="Bacteria"/>
</dbReference>
<keyword evidence="1" id="KW-0479">Metal-binding</keyword>
<dbReference type="AlphaFoldDB" id="A0A1H9UYF1"/>
<dbReference type="Pfam" id="PF00596">
    <property type="entry name" value="Aldolase_II"/>
    <property type="match status" value="2"/>
</dbReference>
<evidence type="ECO:0000256" key="1">
    <source>
        <dbReference type="ARBA" id="ARBA00022723"/>
    </source>
</evidence>
<dbReference type="SMART" id="SM01007">
    <property type="entry name" value="Aldolase_II"/>
    <property type="match status" value="1"/>
</dbReference>
<proteinExistence type="predicted"/>
<evidence type="ECO:0000313" key="5">
    <source>
        <dbReference type="Proteomes" id="UP000182584"/>
    </source>
</evidence>